<dbReference type="AlphaFoldDB" id="A0A7C9JNH4"/>
<name>A0A7C9JNH4_9BACT</name>
<gene>
    <name evidence="1" type="ORF">D1639_06570</name>
</gene>
<protein>
    <submittedName>
        <fullName evidence="1">Uncharacterized protein</fullName>
    </submittedName>
</protein>
<proteinExistence type="predicted"/>
<accession>A0A7C9JNH4</accession>
<reference evidence="1" key="1">
    <citation type="submission" date="2018-08" db="EMBL/GenBank/DDBJ databases">
        <title>Murine metabolic-syndrome-specific gut microbial biobank.</title>
        <authorList>
            <person name="Liu C."/>
        </authorList>
    </citation>
    <scope>NUCLEOTIDE SEQUENCE [LARGE SCALE GENOMIC DNA]</scope>
    <source>
        <strain evidence="1">Z82</strain>
    </source>
</reference>
<dbReference type="EMBL" id="QWKH01000041">
    <property type="protein sequence ID" value="NBI34698.1"/>
    <property type="molecule type" value="Genomic_DNA"/>
</dbReference>
<evidence type="ECO:0000313" key="1">
    <source>
        <dbReference type="EMBL" id="NBI34698.1"/>
    </source>
</evidence>
<organism evidence="1">
    <name type="scientific">Muribaculaceae bacterium Z82</name>
    <dbReference type="NCBI Taxonomy" id="2304548"/>
    <lineage>
        <taxon>Bacteria</taxon>
        <taxon>Pseudomonadati</taxon>
        <taxon>Bacteroidota</taxon>
        <taxon>Bacteroidia</taxon>
        <taxon>Bacteroidales</taxon>
        <taxon>Muribaculaceae</taxon>
    </lineage>
</organism>
<comment type="caution">
    <text evidence="1">The sequence shown here is derived from an EMBL/GenBank/DDBJ whole genome shotgun (WGS) entry which is preliminary data.</text>
</comment>
<sequence length="68" mass="7498">MREPSRPQGDSNGHCFNAGRYTVIHALTGGLEPSSPCSFKDVADKFVGKDGGFAWDKPESCFHKIQVW</sequence>